<reference evidence="2" key="1">
    <citation type="journal article" date="2018" name="BMC Genomics">
        <title>Genomic insights into host adaptation between the wheat stripe rust pathogen (Puccinia striiformis f. sp. tritici) and the barley stripe rust pathogen (Puccinia striiformis f. sp. hordei).</title>
        <authorList>
            <person name="Xia C."/>
            <person name="Wang M."/>
            <person name="Yin C."/>
            <person name="Cornejo O.E."/>
            <person name="Hulbert S.H."/>
            <person name="Chen X."/>
        </authorList>
    </citation>
    <scope>NUCLEOTIDE SEQUENCE [LARGE SCALE GENOMIC DNA]</scope>
    <source>
        <strain evidence="2">93-210</strain>
    </source>
</reference>
<evidence type="ECO:0000313" key="2">
    <source>
        <dbReference type="Proteomes" id="UP001060170"/>
    </source>
</evidence>
<gene>
    <name evidence="1" type="ORF">MJO28_008632</name>
</gene>
<name>A0ACC0ECQ8_9BASI</name>
<keyword evidence="2" id="KW-1185">Reference proteome</keyword>
<organism evidence="1 2">
    <name type="scientific">Puccinia striiformis f. sp. tritici</name>
    <dbReference type="NCBI Taxonomy" id="168172"/>
    <lineage>
        <taxon>Eukaryota</taxon>
        <taxon>Fungi</taxon>
        <taxon>Dikarya</taxon>
        <taxon>Basidiomycota</taxon>
        <taxon>Pucciniomycotina</taxon>
        <taxon>Pucciniomycetes</taxon>
        <taxon>Pucciniales</taxon>
        <taxon>Pucciniaceae</taxon>
        <taxon>Puccinia</taxon>
    </lineage>
</organism>
<sequence length="73" mass="8042">MNMALQFAIEECCRACGGHGFSQASALGALYENYLAQVTLGGRQSHDLSLNKQVDAFSRQCTHCRKIKMLAFT</sequence>
<protein>
    <submittedName>
        <fullName evidence="1">Uncharacterized protein</fullName>
    </submittedName>
</protein>
<dbReference type="EMBL" id="CM045872">
    <property type="protein sequence ID" value="KAI7949811.1"/>
    <property type="molecule type" value="Genomic_DNA"/>
</dbReference>
<proteinExistence type="predicted"/>
<dbReference type="Proteomes" id="UP001060170">
    <property type="component" value="Chromosome 8"/>
</dbReference>
<reference evidence="2" key="2">
    <citation type="journal article" date="2018" name="Mol. Plant Microbe Interact.">
        <title>Genome sequence resources for the wheat stripe rust pathogen (Puccinia striiformis f. sp. tritici) and the barley stripe rust pathogen (Puccinia striiformis f. sp. hordei).</title>
        <authorList>
            <person name="Xia C."/>
            <person name="Wang M."/>
            <person name="Yin C."/>
            <person name="Cornejo O.E."/>
            <person name="Hulbert S.H."/>
            <person name="Chen X."/>
        </authorList>
    </citation>
    <scope>NUCLEOTIDE SEQUENCE [LARGE SCALE GENOMIC DNA]</scope>
    <source>
        <strain evidence="2">93-210</strain>
    </source>
</reference>
<reference evidence="1 2" key="3">
    <citation type="journal article" date="2022" name="Microbiol. Spectr.">
        <title>Folding features and dynamics of 3D genome architecture in plant fungal pathogens.</title>
        <authorList>
            <person name="Xia C."/>
        </authorList>
    </citation>
    <scope>NUCLEOTIDE SEQUENCE [LARGE SCALE GENOMIC DNA]</scope>
    <source>
        <strain evidence="1 2">93-210</strain>
    </source>
</reference>
<evidence type="ECO:0000313" key="1">
    <source>
        <dbReference type="EMBL" id="KAI7949811.1"/>
    </source>
</evidence>
<comment type="caution">
    <text evidence="1">The sequence shown here is derived from an EMBL/GenBank/DDBJ whole genome shotgun (WGS) entry which is preliminary data.</text>
</comment>
<accession>A0ACC0ECQ8</accession>